<sequence>MLAILPPDGWAPAPLSGDAPEPAAALRPVLAGPTTRARRVGPKAQACGAGRHLREPGGPNHPARMTLPAPIAAPTGLAVLLGAPSLQPAAPRWTP</sequence>
<accession>A0ABP8WIM7</accession>
<organism evidence="2 3">
    <name type="scientific">Pseudonocardia yuanmonensis</name>
    <dbReference type="NCBI Taxonomy" id="1095914"/>
    <lineage>
        <taxon>Bacteria</taxon>
        <taxon>Bacillati</taxon>
        <taxon>Actinomycetota</taxon>
        <taxon>Actinomycetes</taxon>
        <taxon>Pseudonocardiales</taxon>
        <taxon>Pseudonocardiaceae</taxon>
        <taxon>Pseudonocardia</taxon>
    </lineage>
</organism>
<gene>
    <name evidence="2" type="ORF">GCM10023215_29050</name>
</gene>
<protein>
    <submittedName>
        <fullName evidence="2">Uncharacterized protein</fullName>
    </submittedName>
</protein>
<dbReference type="Proteomes" id="UP001500325">
    <property type="component" value="Unassembled WGS sequence"/>
</dbReference>
<evidence type="ECO:0000313" key="2">
    <source>
        <dbReference type="EMBL" id="GAA4690515.1"/>
    </source>
</evidence>
<proteinExistence type="predicted"/>
<comment type="caution">
    <text evidence="2">The sequence shown here is derived from an EMBL/GenBank/DDBJ whole genome shotgun (WGS) entry which is preliminary data.</text>
</comment>
<feature type="region of interest" description="Disordered" evidence="1">
    <location>
        <begin position="1"/>
        <end position="20"/>
    </location>
</feature>
<reference evidence="3" key="1">
    <citation type="journal article" date="2019" name="Int. J. Syst. Evol. Microbiol.">
        <title>The Global Catalogue of Microorganisms (GCM) 10K type strain sequencing project: providing services to taxonomists for standard genome sequencing and annotation.</title>
        <authorList>
            <consortium name="The Broad Institute Genomics Platform"/>
            <consortium name="The Broad Institute Genome Sequencing Center for Infectious Disease"/>
            <person name="Wu L."/>
            <person name="Ma J."/>
        </authorList>
    </citation>
    <scope>NUCLEOTIDE SEQUENCE [LARGE SCALE GENOMIC DNA]</scope>
    <source>
        <strain evidence="3">JCM 18055</strain>
    </source>
</reference>
<keyword evidence="3" id="KW-1185">Reference proteome</keyword>
<feature type="region of interest" description="Disordered" evidence="1">
    <location>
        <begin position="30"/>
        <end position="63"/>
    </location>
</feature>
<dbReference type="EMBL" id="BAABIC010000008">
    <property type="protein sequence ID" value="GAA4690515.1"/>
    <property type="molecule type" value="Genomic_DNA"/>
</dbReference>
<evidence type="ECO:0000313" key="3">
    <source>
        <dbReference type="Proteomes" id="UP001500325"/>
    </source>
</evidence>
<evidence type="ECO:0000256" key="1">
    <source>
        <dbReference type="SAM" id="MobiDB-lite"/>
    </source>
</evidence>
<name>A0ABP8WIM7_9PSEU</name>